<protein>
    <submittedName>
        <fullName evidence="1">Secreted protein</fullName>
    </submittedName>
</protein>
<name>A0A5K3EZF1_MESCO</name>
<accession>A0A5K3EZF1</accession>
<proteinExistence type="predicted"/>
<organism evidence="1">
    <name type="scientific">Mesocestoides corti</name>
    <name type="common">Flatworm</name>
    <dbReference type="NCBI Taxonomy" id="53468"/>
    <lineage>
        <taxon>Eukaryota</taxon>
        <taxon>Metazoa</taxon>
        <taxon>Spiralia</taxon>
        <taxon>Lophotrochozoa</taxon>
        <taxon>Platyhelminthes</taxon>
        <taxon>Cestoda</taxon>
        <taxon>Eucestoda</taxon>
        <taxon>Cyclophyllidea</taxon>
        <taxon>Mesocestoididae</taxon>
        <taxon>Mesocestoides</taxon>
    </lineage>
</organism>
<reference evidence="1" key="1">
    <citation type="submission" date="2019-11" db="UniProtKB">
        <authorList>
            <consortium name="WormBaseParasite"/>
        </authorList>
    </citation>
    <scope>IDENTIFICATION</scope>
</reference>
<dbReference type="AlphaFoldDB" id="A0A5K3EZF1"/>
<evidence type="ECO:0000313" key="1">
    <source>
        <dbReference type="WBParaSite" id="MCU_003709-RA"/>
    </source>
</evidence>
<sequence>MDSCRPVFQSMTSLMLTIEKLFRFTVAQPIHVYSHFLIRSHQPPTQGSPCRSMSPAARILNSPLIHTGIYLGVSSHLGLDVSTCMTHTPEV</sequence>
<dbReference type="WBParaSite" id="MCU_003709-RA">
    <property type="protein sequence ID" value="MCU_003709-RA"/>
    <property type="gene ID" value="MCU_003709"/>
</dbReference>